<name>A0A9W5Q8M9_BACCE</name>
<reference evidence="1 2" key="1">
    <citation type="submission" date="2012-12" db="EMBL/GenBank/DDBJ databases">
        <title>The Genome Sequence of Bacillus cereus VD196.</title>
        <authorList>
            <consortium name="The Broad Institute Genome Sequencing Platform"/>
            <consortium name="The Broad Institute Genome Sequencing Center for Infectious Disease"/>
            <person name="Feldgarden M."/>
            <person name="Van der Auwera G.A."/>
            <person name="Mahillon J."/>
            <person name="Duprez V."/>
            <person name="Timmery S."/>
            <person name="Mattelet C."/>
            <person name="Dierick K."/>
            <person name="Sun M."/>
            <person name="Yu Z."/>
            <person name="Zhu L."/>
            <person name="Hu X."/>
            <person name="Shank E.B."/>
            <person name="Swiecicka I."/>
            <person name="Hansen B.M."/>
            <person name="Andrup L."/>
            <person name="Walker B."/>
            <person name="Young S.K."/>
            <person name="Zeng Q."/>
            <person name="Gargeya S."/>
            <person name="Fitzgerald M."/>
            <person name="Haas B."/>
            <person name="Abouelleil A."/>
            <person name="Alvarado L."/>
            <person name="Arachchi H.M."/>
            <person name="Berlin A.M."/>
            <person name="Chapman S.B."/>
            <person name="Dewar J."/>
            <person name="Goldberg J."/>
            <person name="Griggs A."/>
            <person name="Gujja S."/>
            <person name="Hansen M."/>
            <person name="Howarth C."/>
            <person name="Imamovic A."/>
            <person name="Larimer J."/>
            <person name="McCowan C."/>
            <person name="Murphy C."/>
            <person name="Neiman D."/>
            <person name="Pearson M."/>
            <person name="Priest M."/>
            <person name="Roberts A."/>
            <person name="Saif S."/>
            <person name="Shea T."/>
            <person name="Sisk P."/>
            <person name="Sykes S."/>
            <person name="Wortman J."/>
            <person name="Nusbaum C."/>
            <person name="Birren B."/>
        </authorList>
    </citation>
    <scope>NUCLEOTIDE SEQUENCE [LARGE SCALE GENOMIC DNA]</scope>
    <source>
        <strain evidence="1 2">VD196</strain>
    </source>
</reference>
<organism evidence="1 2">
    <name type="scientific">Bacillus cereus VD196</name>
    <dbReference type="NCBI Taxonomy" id="1053243"/>
    <lineage>
        <taxon>Bacteria</taxon>
        <taxon>Bacillati</taxon>
        <taxon>Bacillota</taxon>
        <taxon>Bacilli</taxon>
        <taxon>Bacillales</taxon>
        <taxon>Bacillaceae</taxon>
        <taxon>Bacillus</taxon>
        <taxon>Bacillus cereus group</taxon>
    </lineage>
</organism>
<dbReference type="AlphaFoldDB" id="A0A9W5Q8M9"/>
<gene>
    <name evidence="1" type="ORF">IKE_01448</name>
</gene>
<dbReference type="EMBL" id="AHFL01000006">
    <property type="protein sequence ID" value="EOO69512.1"/>
    <property type="molecule type" value="Genomic_DNA"/>
</dbReference>
<dbReference type="InterPro" id="IPR012338">
    <property type="entry name" value="Beta-lactam/transpept-like"/>
</dbReference>
<dbReference type="Proteomes" id="UP000014023">
    <property type="component" value="Unassembled WGS sequence"/>
</dbReference>
<proteinExistence type="predicted"/>
<evidence type="ECO:0000313" key="1">
    <source>
        <dbReference type="EMBL" id="EOO69512.1"/>
    </source>
</evidence>
<sequence length="88" mass="9834">MYIIIVFLEGVCHDRLLLFFYSYGLGIYETKLPSSVPIWEHTGDIPGFITFTEGTLGGKHTLAVSLNSMCSANSPNRFKNIFIAESSR</sequence>
<evidence type="ECO:0008006" key="3">
    <source>
        <dbReference type="Google" id="ProtNLM"/>
    </source>
</evidence>
<dbReference type="Gene3D" id="3.40.710.10">
    <property type="entry name" value="DD-peptidase/beta-lactamase superfamily"/>
    <property type="match status" value="1"/>
</dbReference>
<evidence type="ECO:0000313" key="2">
    <source>
        <dbReference type="Proteomes" id="UP000014023"/>
    </source>
</evidence>
<accession>A0A9W5Q8M9</accession>
<protein>
    <recommendedName>
        <fullName evidence="3">Peptide hydrolase</fullName>
    </recommendedName>
</protein>
<comment type="caution">
    <text evidence="1">The sequence shown here is derived from an EMBL/GenBank/DDBJ whole genome shotgun (WGS) entry which is preliminary data.</text>
</comment>